<feature type="transmembrane region" description="Helical" evidence="10">
    <location>
        <begin position="396"/>
        <end position="417"/>
    </location>
</feature>
<dbReference type="Pfam" id="PF00654">
    <property type="entry name" value="Voltage_CLC"/>
    <property type="match status" value="1"/>
</dbReference>
<feature type="transmembrane region" description="Helical" evidence="10">
    <location>
        <begin position="267"/>
        <end position="287"/>
    </location>
</feature>
<keyword evidence="3 10" id="KW-0812">Transmembrane</keyword>
<reference evidence="12" key="1">
    <citation type="submission" date="2018-03" db="EMBL/GenBank/DDBJ databases">
        <authorList>
            <person name="Navarro De La Torre S."/>
        </authorList>
    </citation>
    <scope>NUCLEOTIDE SEQUENCE [LARGE SCALE GENOMIC DNA]</scope>
    <source>
        <strain evidence="12">EAod3</strain>
    </source>
</reference>
<evidence type="ECO:0000313" key="12">
    <source>
        <dbReference type="Proteomes" id="UP000244934"/>
    </source>
</evidence>
<evidence type="ECO:0000256" key="1">
    <source>
        <dbReference type="ARBA" id="ARBA00004141"/>
    </source>
</evidence>
<dbReference type="OrthoDB" id="9767361at2"/>
<protein>
    <submittedName>
        <fullName evidence="11">H(+)/Cl(-) exchange transporter ClcA</fullName>
    </submittedName>
</protein>
<proteinExistence type="predicted"/>
<dbReference type="InterPro" id="IPR014743">
    <property type="entry name" value="Cl-channel_core"/>
</dbReference>
<feature type="transmembrane region" description="Helical" evidence="10">
    <location>
        <begin position="225"/>
        <end position="247"/>
    </location>
</feature>
<feature type="transmembrane region" description="Helical" evidence="10">
    <location>
        <begin position="299"/>
        <end position="320"/>
    </location>
</feature>
<keyword evidence="12" id="KW-1185">Reference proteome</keyword>
<keyword evidence="7" id="KW-0869">Chloride channel</keyword>
<dbReference type="AlphaFoldDB" id="A0A2R8CHD1"/>
<dbReference type="PANTHER" id="PTHR43427">
    <property type="entry name" value="CHLORIDE CHANNEL PROTEIN CLC-E"/>
    <property type="match status" value="1"/>
</dbReference>
<evidence type="ECO:0000256" key="9">
    <source>
        <dbReference type="ARBA" id="ARBA00023303"/>
    </source>
</evidence>
<feature type="transmembrane region" description="Helical" evidence="10">
    <location>
        <begin position="340"/>
        <end position="362"/>
    </location>
</feature>
<keyword evidence="5" id="KW-0406">Ion transport</keyword>
<organism evidence="11 12">
    <name type="scientific">Kushneria phyllosphaerae</name>
    <dbReference type="NCBI Taxonomy" id="2100822"/>
    <lineage>
        <taxon>Bacteria</taxon>
        <taxon>Pseudomonadati</taxon>
        <taxon>Pseudomonadota</taxon>
        <taxon>Gammaproteobacteria</taxon>
        <taxon>Oceanospirillales</taxon>
        <taxon>Halomonadaceae</taxon>
        <taxon>Kushneria</taxon>
    </lineage>
</organism>
<keyword evidence="9" id="KW-0407">Ion channel</keyword>
<gene>
    <name evidence="11" type="primary">clcA</name>
    <name evidence="11" type="ORF">KSP9073_00307</name>
</gene>
<evidence type="ECO:0000256" key="4">
    <source>
        <dbReference type="ARBA" id="ARBA00022989"/>
    </source>
</evidence>
<keyword evidence="6 10" id="KW-0472">Membrane</keyword>
<dbReference type="RefSeq" id="WP_108841193.1">
    <property type="nucleotide sequence ID" value="NZ_ONZI01000001.1"/>
</dbReference>
<evidence type="ECO:0000256" key="5">
    <source>
        <dbReference type="ARBA" id="ARBA00023065"/>
    </source>
</evidence>
<keyword evidence="8" id="KW-0868">Chloride</keyword>
<dbReference type="EMBL" id="ONZI01000001">
    <property type="protein sequence ID" value="SPJ32307.1"/>
    <property type="molecule type" value="Genomic_DNA"/>
</dbReference>
<dbReference type="SUPFAM" id="SSF81340">
    <property type="entry name" value="Clc chloride channel"/>
    <property type="match status" value="1"/>
</dbReference>
<evidence type="ECO:0000256" key="3">
    <source>
        <dbReference type="ARBA" id="ARBA00022692"/>
    </source>
</evidence>
<evidence type="ECO:0000256" key="6">
    <source>
        <dbReference type="ARBA" id="ARBA00023136"/>
    </source>
</evidence>
<evidence type="ECO:0000256" key="8">
    <source>
        <dbReference type="ARBA" id="ARBA00023214"/>
    </source>
</evidence>
<feature type="transmembrane region" description="Helical" evidence="10">
    <location>
        <begin position="50"/>
        <end position="76"/>
    </location>
</feature>
<dbReference type="CDD" id="cd00400">
    <property type="entry name" value="Voltage_gated_ClC"/>
    <property type="match status" value="1"/>
</dbReference>
<dbReference type="Gene3D" id="1.10.3080.10">
    <property type="entry name" value="Clc chloride channel"/>
    <property type="match status" value="1"/>
</dbReference>
<dbReference type="InterPro" id="IPR001807">
    <property type="entry name" value="ClC"/>
</dbReference>
<evidence type="ECO:0000256" key="10">
    <source>
        <dbReference type="SAM" id="Phobius"/>
    </source>
</evidence>
<feature type="transmembrane region" description="Helical" evidence="10">
    <location>
        <begin position="97"/>
        <end position="117"/>
    </location>
</feature>
<dbReference type="GO" id="GO:0034707">
    <property type="term" value="C:chloride channel complex"/>
    <property type="evidence" value="ECO:0007669"/>
    <property type="project" value="UniProtKB-KW"/>
</dbReference>
<dbReference type="PANTHER" id="PTHR43427:SF6">
    <property type="entry name" value="CHLORIDE CHANNEL PROTEIN CLC-E"/>
    <property type="match status" value="1"/>
</dbReference>
<dbReference type="PRINTS" id="PR00762">
    <property type="entry name" value="CLCHANNEL"/>
</dbReference>
<name>A0A2R8CHD1_9GAMM</name>
<evidence type="ECO:0000313" key="11">
    <source>
        <dbReference type="EMBL" id="SPJ32307.1"/>
    </source>
</evidence>
<keyword evidence="2" id="KW-0813">Transport</keyword>
<dbReference type="GO" id="GO:0005254">
    <property type="term" value="F:chloride channel activity"/>
    <property type="evidence" value="ECO:0007669"/>
    <property type="project" value="UniProtKB-KW"/>
</dbReference>
<dbReference type="Proteomes" id="UP000244934">
    <property type="component" value="Unassembled WGS sequence"/>
</dbReference>
<keyword evidence="4 10" id="KW-1133">Transmembrane helix</keyword>
<evidence type="ECO:0000256" key="7">
    <source>
        <dbReference type="ARBA" id="ARBA00023173"/>
    </source>
</evidence>
<feature type="transmembrane region" description="Helical" evidence="10">
    <location>
        <begin position="369"/>
        <end position="390"/>
    </location>
</feature>
<evidence type="ECO:0000256" key="2">
    <source>
        <dbReference type="ARBA" id="ARBA00022448"/>
    </source>
</evidence>
<comment type="subcellular location">
    <subcellularLocation>
        <location evidence="1">Membrane</location>
        <topology evidence="1">Multi-pass membrane protein</topology>
    </subcellularLocation>
</comment>
<sequence>MTLNNDRLKDVWSHDRITVPLGRKSLPRRLLDMSRLNLENFRRELASVDALPQLCLLAVISGALTGLIMIVFRELIGLGALMLMPNGQAEAFESLPMMVRVALPVIAVILIGLGLGWQKKSARRLGITHVIERFSFHQGVMARDNWLNQWWVGVVSLLGGLSAGREGPAIHLGAGASGWIGQLLKLPHNSLRVLVGCGVAAGISASFNTPIAGVIFAMEVVMMEYTLTGFMPVMLASATGAVITQLHFGSAPAFMMPGIIEPRLLDIPWLLLMALAIGIMAGGFIRLTRLGDRLANVPWAVRLLMAGVLTGAVACFYPQVQGIGYDSVETILSGQASLDVLLALALGKLLLTAITLACGIPVGIVGPTLVMGAAAGALFGLGASAVLPSMVGEPNLYVMMGMAAMMGAVLQAPLAAIMALVELTHSPDIILYGMLSVLSAALTARVAWRTQGFFVMTRQGHAQHPLQQPLMQALSRVGVGAVMDRSVTVTAAVITRERARVILDARPTWLLIHRQSDQHKADREPGKAPLALLAADMARALEEDDQAGVDQKDSINLLEIPGKRLELAPIALQATLSEAFACLDDQRVDALYVRHITAPMMHRVSGIITREAIENYYH</sequence>
<accession>A0A2R8CHD1</accession>
<feature type="transmembrane region" description="Helical" evidence="10">
    <location>
        <begin position="429"/>
        <end position="448"/>
    </location>
</feature>
<dbReference type="InterPro" id="IPR050368">
    <property type="entry name" value="ClC-type_chloride_channel"/>
</dbReference>